<name>A0AAE0FEU4_9CHLO</name>
<dbReference type="AlphaFoldDB" id="A0AAE0FEU4"/>
<evidence type="ECO:0000313" key="2">
    <source>
        <dbReference type="Proteomes" id="UP001190700"/>
    </source>
</evidence>
<proteinExistence type="predicted"/>
<evidence type="ECO:0000313" key="1">
    <source>
        <dbReference type="EMBL" id="KAK3258413.1"/>
    </source>
</evidence>
<gene>
    <name evidence="1" type="ORF">CYMTET_32538</name>
</gene>
<dbReference type="PANTHER" id="PTHR38585:SF1">
    <property type="entry name" value="TRANSMEMBRANE PROTEIN"/>
    <property type="match status" value="1"/>
</dbReference>
<dbReference type="Proteomes" id="UP001190700">
    <property type="component" value="Unassembled WGS sequence"/>
</dbReference>
<accession>A0AAE0FEU4</accession>
<reference evidence="1 2" key="1">
    <citation type="journal article" date="2015" name="Genome Biol. Evol.">
        <title>Comparative Genomics of a Bacterivorous Green Alga Reveals Evolutionary Causalities and Consequences of Phago-Mixotrophic Mode of Nutrition.</title>
        <authorList>
            <person name="Burns J.A."/>
            <person name="Paasch A."/>
            <person name="Narechania A."/>
            <person name="Kim E."/>
        </authorList>
    </citation>
    <scope>NUCLEOTIDE SEQUENCE [LARGE SCALE GENOMIC DNA]</scope>
    <source>
        <strain evidence="1 2">PLY_AMNH</strain>
    </source>
</reference>
<protein>
    <submittedName>
        <fullName evidence="1">Uncharacterized protein</fullName>
    </submittedName>
</protein>
<dbReference type="EMBL" id="LGRX02019543">
    <property type="protein sequence ID" value="KAK3258413.1"/>
    <property type="molecule type" value="Genomic_DNA"/>
</dbReference>
<sequence>MREQETDDLVDFVKKTAGDFLLNTRVLTVEVFKLSAPFVTHGAISALSFTSSLAATQAIGRLCRVSCATPILGPALGTLGVGTSAVIAGQASATFSHWRVTGNLPPMHGSLGLPVAPQRDLDYVVDALIGVAFYRILGGRLASVLPSDLRFAGALARESIRAPGSSYANEVQRAELRMLFKRFGCHHCGTRRGDVVGDHMPPNKFMKESLDKISKGPMNMGKVFSSFRFKLPRGKIVQRYYPQCSDCSNRQGAAIRQNTQRLQMHFGGFQHSSLAAIVLGMRYYHPLYPA</sequence>
<dbReference type="PANTHER" id="PTHR38585">
    <property type="entry name" value="TRANSMEMBRANE PROTEIN"/>
    <property type="match status" value="1"/>
</dbReference>
<organism evidence="1 2">
    <name type="scientific">Cymbomonas tetramitiformis</name>
    <dbReference type="NCBI Taxonomy" id="36881"/>
    <lineage>
        <taxon>Eukaryota</taxon>
        <taxon>Viridiplantae</taxon>
        <taxon>Chlorophyta</taxon>
        <taxon>Pyramimonadophyceae</taxon>
        <taxon>Pyramimonadales</taxon>
        <taxon>Pyramimonadaceae</taxon>
        <taxon>Cymbomonas</taxon>
    </lineage>
</organism>
<keyword evidence="2" id="KW-1185">Reference proteome</keyword>
<comment type="caution">
    <text evidence="1">The sequence shown here is derived from an EMBL/GenBank/DDBJ whole genome shotgun (WGS) entry which is preliminary data.</text>
</comment>